<organism evidence="7">
    <name type="scientific">marine sediment metagenome</name>
    <dbReference type="NCBI Taxonomy" id="412755"/>
    <lineage>
        <taxon>unclassified sequences</taxon>
        <taxon>metagenomes</taxon>
        <taxon>ecological metagenomes</taxon>
    </lineage>
</organism>
<feature type="non-terminal residue" evidence="7">
    <location>
        <position position="252"/>
    </location>
</feature>
<dbReference type="Pfam" id="PF13476">
    <property type="entry name" value="AAA_23"/>
    <property type="match status" value="1"/>
</dbReference>
<dbReference type="InterPro" id="IPR038729">
    <property type="entry name" value="Rad50/SbcC_AAA"/>
</dbReference>
<keyword evidence="3" id="KW-0547">Nucleotide-binding</keyword>
<dbReference type="GO" id="GO:0016887">
    <property type="term" value="F:ATP hydrolysis activity"/>
    <property type="evidence" value="ECO:0007669"/>
    <property type="project" value="InterPro"/>
</dbReference>
<dbReference type="InterPro" id="IPR001238">
    <property type="entry name" value="DNA-binding_RecF"/>
</dbReference>
<dbReference type="GO" id="GO:0000731">
    <property type="term" value="P:DNA synthesis involved in DNA repair"/>
    <property type="evidence" value="ECO:0007669"/>
    <property type="project" value="TreeGrafter"/>
</dbReference>
<dbReference type="GO" id="GO:0003697">
    <property type="term" value="F:single-stranded DNA binding"/>
    <property type="evidence" value="ECO:0007669"/>
    <property type="project" value="InterPro"/>
</dbReference>
<evidence type="ECO:0000256" key="1">
    <source>
        <dbReference type="ARBA" id="ARBA00022490"/>
    </source>
</evidence>
<keyword evidence="1" id="KW-0963">Cytoplasm</keyword>
<evidence type="ECO:0000256" key="4">
    <source>
        <dbReference type="ARBA" id="ARBA00022840"/>
    </source>
</evidence>
<dbReference type="InterPro" id="IPR018078">
    <property type="entry name" value="DNA-binding_RecF_CS"/>
</dbReference>
<dbReference type="GO" id="GO:0005524">
    <property type="term" value="F:ATP binding"/>
    <property type="evidence" value="ECO:0007669"/>
    <property type="project" value="UniProtKB-KW"/>
</dbReference>
<dbReference type="HAMAP" id="MF_00365">
    <property type="entry name" value="RecF"/>
    <property type="match status" value="1"/>
</dbReference>
<dbReference type="PROSITE" id="PS00617">
    <property type="entry name" value="RECF_1"/>
    <property type="match status" value="1"/>
</dbReference>
<proteinExistence type="inferred from homology"/>
<dbReference type="AlphaFoldDB" id="X1J6C0"/>
<evidence type="ECO:0000256" key="5">
    <source>
        <dbReference type="ARBA" id="ARBA00023125"/>
    </source>
</evidence>
<accession>X1J6C0</accession>
<dbReference type="Gene3D" id="3.40.50.300">
    <property type="entry name" value="P-loop containing nucleotide triphosphate hydrolases"/>
    <property type="match status" value="1"/>
</dbReference>
<dbReference type="InterPro" id="IPR027417">
    <property type="entry name" value="P-loop_NTPase"/>
</dbReference>
<evidence type="ECO:0000313" key="7">
    <source>
        <dbReference type="EMBL" id="GAH89497.1"/>
    </source>
</evidence>
<evidence type="ECO:0000259" key="6">
    <source>
        <dbReference type="Pfam" id="PF13476"/>
    </source>
</evidence>
<dbReference type="NCBIfam" id="TIGR00611">
    <property type="entry name" value="recf"/>
    <property type="match status" value="1"/>
</dbReference>
<evidence type="ECO:0000256" key="2">
    <source>
        <dbReference type="ARBA" id="ARBA00022705"/>
    </source>
</evidence>
<dbReference type="PANTHER" id="PTHR32182">
    <property type="entry name" value="DNA REPLICATION AND REPAIR PROTEIN RECF"/>
    <property type="match status" value="1"/>
</dbReference>
<feature type="non-terminal residue" evidence="7">
    <location>
        <position position="1"/>
    </location>
</feature>
<dbReference type="EMBL" id="BARU01036392">
    <property type="protein sequence ID" value="GAH89497.1"/>
    <property type="molecule type" value="Genomic_DNA"/>
</dbReference>
<dbReference type="GO" id="GO:0006260">
    <property type="term" value="P:DNA replication"/>
    <property type="evidence" value="ECO:0007669"/>
    <property type="project" value="UniProtKB-KW"/>
</dbReference>
<dbReference type="Gene3D" id="1.20.1050.90">
    <property type="entry name" value="RecF/RecN/SMC, N-terminal domain"/>
    <property type="match status" value="1"/>
</dbReference>
<feature type="domain" description="Rad50/SbcC-type AAA" evidence="6">
    <location>
        <begin position="2"/>
        <end position="233"/>
    </location>
</feature>
<gene>
    <name evidence="7" type="ORF">S03H2_56828</name>
</gene>
<sequence>NYNEKNLTFDKAGSFLCGMNGCGKTNLLESIYILVYGKSFKTINPEELVMHSKDFFRIKGFFNGTHKKKIEFRFSHGKKKILINDVEITNMKELIGNVALILLSLNDINLITGEPAMRRRFLDSLLSLLFPDYLSDLLDYRRVLRQRNKVLYLRKIGRRDDISGIDGWTEELVQIGSRIIKRRLSIMKDLNECASFYYTLFSPQEDRLSVEYALSFQLNESIKESFNESINKRREEELEKGMTLTGPHRDEL</sequence>
<name>X1J6C0_9ZZZZ</name>
<dbReference type="GO" id="GO:0006302">
    <property type="term" value="P:double-strand break repair"/>
    <property type="evidence" value="ECO:0007669"/>
    <property type="project" value="InterPro"/>
</dbReference>
<evidence type="ECO:0000256" key="3">
    <source>
        <dbReference type="ARBA" id="ARBA00022741"/>
    </source>
</evidence>
<dbReference type="SUPFAM" id="SSF52540">
    <property type="entry name" value="P-loop containing nucleoside triphosphate hydrolases"/>
    <property type="match status" value="1"/>
</dbReference>
<keyword evidence="5" id="KW-0238">DNA-binding</keyword>
<comment type="caution">
    <text evidence="7">The sequence shown here is derived from an EMBL/GenBank/DDBJ whole genome shotgun (WGS) entry which is preliminary data.</text>
</comment>
<dbReference type="PANTHER" id="PTHR32182:SF0">
    <property type="entry name" value="DNA REPLICATION AND REPAIR PROTEIN RECF"/>
    <property type="match status" value="1"/>
</dbReference>
<keyword evidence="4" id="KW-0067">ATP-binding</keyword>
<dbReference type="InterPro" id="IPR042174">
    <property type="entry name" value="RecF_2"/>
</dbReference>
<reference evidence="7" key="1">
    <citation type="journal article" date="2014" name="Front. Microbiol.">
        <title>High frequency of phylogenetically diverse reductive dehalogenase-homologous genes in deep subseafloor sedimentary metagenomes.</title>
        <authorList>
            <person name="Kawai M."/>
            <person name="Futagami T."/>
            <person name="Toyoda A."/>
            <person name="Takaki Y."/>
            <person name="Nishi S."/>
            <person name="Hori S."/>
            <person name="Arai W."/>
            <person name="Tsubouchi T."/>
            <person name="Morono Y."/>
            <person name="Uchiyama I."/>
            <person name="Ito T."/>
            <person name="Fujiyama A."/>
            <person name="Inagaki F."/>
            <person name="Takami H."/>
        </authorList>
    </citation>
    <scope>NUCLEOTIDE SEQUENCE</scope>
    <source>
        <strain evidence="7">Expedition CK06-06</strain>
    </source>
</reference>
<keyword evidence="2" id="KW-0235">DNA replication</keyword>
<protein>
    <recommendedName>
        <fullName evidence="6">Rad50/SbcC-type AAA domain-containing protein</fullName>
    </recommendedName>
</protein>